<name>A0A645GY77_9ZZZZ</name>
<organism evidence="1">
    <name type="scientific">bioreactor metagenome</name>
    <dbReference type="NCBI Taxonomy" id="1076179"/>
    <lineage>
        <taxon>unclassified sequences</taxon>
        <taxon>metagenomes</taxon>
        <taxon>ecological metagenomes</taxon>
    </lineage>
</organism>
<dbReference type="Pfam" id="PF13620">
    <property type="entry name" value="CarboxypepD_reg"/>
    <property type="match status" value="1"/>
</dbReference>
<dbReference type="AlphaFoldDB" id="A0A645GY77"/>
<reference evidence="1" key="1">
    <citation type="submission" date="2019-08" db="EMBL/GenBank/DDBJ databases">
        <authorList>
            <person name="Kucharzyk K."/>
            <person name="Murdoch R.W."/>
            <person name="Higgins S."/>
            <person name="Loffler F."/>
        </authorList>
    </citation>
    <scope>NUCLEOTIDE SEQUENCE</scope>
</reference>
<evidence type="ECO:0008006" key="2">
    <source>
        <dbReference type="Google" id="ProtNLM"/>
    </source>
</evidence>
<dbReference type="InterPro" id="IPR013784">
    <property type="entry name" value="Carb-bd-like_fold"/>
</dbReference>
<evidence type="ECO:0000313" key="1">
    <source>
        <dbReference type="EMBL" id="MPN31350.1"/>
    </source>
</evidence>
<proteinExistence type="predicted"/>
<protein>
    <recommendedName>
        <fullName evidence="2">Carboxypeptidase regulatory-like domain-containing protein</fullName>
    </recommendedName>
</protein>
<accession>A0A645GY77</accession>
<comment type="caution">
    <text evidence="1">The sequence shown here is derived from an EMBL/GenBank/DDBJ whole genome shotgun (WGS) entry which is preliminary data.</text>
</comment>
<dbReference type="SUPFAM" id="SSF49452">
    <property type="entry name" value="Starch-binding domain-like"/>
    <property type="match status" value="1"/>
</dbReference>
<dbReference type="GO" id="GO:0030246">
    <property type="term" value="F:carbohydrate binding"/>
    <property type="evidence" value="ECO:0007669"/>
    <property type="project" value="InterPro"/>
</dbReference>
<sequence length="123" mass="13177">MKTVGKIDLVVETLRFSNPPLYASYTDNRRIDTHSGSLTVKVKVNDQLTGTGVENVKVSFMLDGVVKFEKTTAAGGGLSIKSLGEGNYTVTFSKISYATQTLNVSITGDALNTIDVTLVKLNS</sequence>
<dbReference type="EMBL" id="VSSQ01082845">
    <property type="protein sequence ID" value="MPN31350.1"/>
    <property type="molecule type" value="Genomic_DNA"/>
</dbReference>
<gene>
    <name evidence="1" type="ORF">SDC9_178824</name>
</gene>
<dbReference type="Gene3D" id="2.60.40.1120">
    <property type="entry name" value="Carboxypeptidase-like, regulatory domain"/>
    <property type="match status" value="1"/>
</dbReference>